<accession>X1EJ44</accession>
<dbReference type="AlphaFoldDB" id="X1EJ44"/>
<organism evidence="1">
    <name type="scientific">marine sediment metagenome</name>
    <dbReference type="NCBI Taxonomy" id="412755"/>
    <lineage>
        <taxon>unclassified sequences</taxon>
        <taxon>metagenomes</taxon>
        <taxon>ecological metagenomes</taxon>
    </lineage>
</organism>
<protein>
    <submittedName>
        <fullName evidence="1">Uncharacterized protein</fullName>
    </submittedName>
</protein>
<feature type="non-terminal residue" evidence="1">
    <location>
        <position position="55"/>
    </location>
</feature>
<evidence type="ECO:0000313" key="1">
    <source>
        <dbReference type="EMBL" id="GAH17139.1"/>
    </source>
</evidence>
<name>X1EJ44_9ZZZZ</name>
<sequence>MKKRWHRIPVVLVSVLLALVLIAGGVFAAIGFPFFEGTVSAEVDEPIALGEFSTW</sequence>
<proteinExistence type="predicted"/>
<gene>
    <name evidence="1" type="ORF">S01H4_56965</name>
</gene>
<dbReference type="EMBL" id="BART01033076">
    <property type="protein sequence ID" value="GAH17139.1"/>
    <property type="molecule type" value="Genomic_DNA"/>
</dbReference>
<comment type="caution">
    <text evidence="1">The sequence shown here is derived from an EMBL/GenBank/DDBJ whole genome shotgun (WGS) entry which is preliminary data.</text>
</comment>
<reference evidence="1" key="1">
    <citation type="journal article" date="2014" name="Front. Microbiol.">
        <title>High frequency of phylogenetically diverse reductive dehalogenase-homologous genes in deep subseafloor sedimentary metagenomes.</title>
        <authorList>
            <person name="Kawai M."/>
            <person name="Futagami T."/>
            <person name="Toyoda A."/>
            <person name="Takaki Y."/>
            <person name="Nishi S."/>
            <person name="Hori S."/>
            <person name="Arai W."/>
            <person name="Tsubouchi T."/>
            <person name="Morono Y."/>
            <person name="Uchiyama I."/>
            <person name="Ito T."/>
            <person name="Fujiyama A."/>
            <person name="Inagaki F."/>
            <person name="Takami H."/>
        </authorList>
    </citation>
    <scope>NUCLEOTIDE SEQUENCE</scope>
    <source>
        <strain evidence="1">Expedition CK06-06</strain>
    </source>
</reference>